<protein>
    <submittedName>
        <fullName evidence="2">Uncharacterized protein</fullName>
    </submittedName>
</protein>
<feature type="region of interest" description="Disordered" evidence="1">
    <location>
        <begin position="1"/>
        <end position="31"/>
    </location>
</feature>
<dbReference type="OrthoDB" id="5386330at2759"/>
<dbReference type="PANTHER" id="PTHR47784:SF4">
    <property type="entry name" value="ZN(II)2CYS6 TRANSCRIPTION FACTOR (EUROFUNG)"/>
    <property type="match status" value="1"/>
</dbReference>
<dbReference type="EMBL" id="MU006313">
    <property type="protein sequence ID" value="KAF2849119.1"/>
    <property type="molecule type" value="Genomic_DNA"/>
</dbReference>
<accession>A0A6A7B435</accession>
<dbReference type="AlphaFoldDB" id="A0A6A7B435"/>
<sequence length="350" mass="39398">MAIATPTPTFTSPSTNGTTYPQTPASSTSAPANSGIALNVTQLRLMHHYTTITATTLAHNREAEEVFATTLVELAFDHPYLLHAAFAITALHMYHLKDPNSPLKLEYWILAERHHDAGLNVFQSMVTDIDSSNFKPVLLFANILFPYSCVASVTAGKDLEHAFESVLSNLYLTRRTRPMVSSFYTEMKESELGRMVPDDVRDIDWEAELPVDTELVQLRKFAEVVHHVYPPDIVDAYGYAIHVLEQIFVVAGNNSKPPSDALPKLWIHFVSDRYMELLSERQPGSLIIFAHFAVMLHRSEHYWFMLGVAEQILKIADALVPNEWKSWLDWPKQQIHGISTPELTPSGPST</sequence>
<dbReference type="GO" id="GO:0001228">
    <property type="term" value="F:DNA-binding transcription activator activity, RNA polymerase II-specific"/>
    <property type="evidence" value="ECO:0007669"/>
    <property type="project" value="TreeGrafter"/>
</dbReference>
<dbReference type="Proteomes" id="UP000799423">
    <property type="component" value="Unassembled WGS sequence"/>
</dbReference>
<gene>
    <name evidence="2" type="ORF">T440DRAFT_399921</name>
</gene>
<reference evidence="2" key="1">
    <citation type="submission" date="2020-01" db="EMBL/GenBank/DDBJ databases">
        <authorList>
            <consortium name="DOE Joint Genome Institute"/>
            <person name="Haridas S."/>
            <person name="Albert R."/>
            <person name="Binder M."/>
            <person name="Bloem J."/>
            <person name="Labutti K."/>
            <person name="Salamov A."/>
            <person name="Andreopoulos B."/>
            <person name="Baker S.E."/>
            <person name="Barry K."/>
            <person name="Bills G."/>
            <person name="Bluhm B.H."/>
            <person name="Cannon C."/>
            <person name="Castanera R."/>
            <person name="Culley D.E."/>
            <person name="Daum C."/>
            <person name="Ezra D."/>
            <person name="Gonzalez J.B."/>
            <person name="Henrissat B."/>
            <person name="Kuo A."/>
            <person name="Liang C."/>
            <person name="Lipzen A."/>
            <person name="Lutzoni F."/>
            <person name="Magnuson J."/>
            <person name="Mondo S."/>
            <person name="Nolan M."/>
            <person name="Ohm R."/>
            <person name="Pangilinan J."/>
            <person name="Park H.-J."/>
            <person name="Ramirez L."/>
            <person name="Alfaro M."/>
            <person name="Sun H."/>
            <person name="Tritt A."/>
            <person name="Yoshinaga Y."/>
            <person name="Zwiers L.-H."/>
            <person name="Turgeon B.G."/>
            <person name="Goodwin S.B."/>
            <person name="Spatafora J.W."/>
            <person name="Crous P.W."/>
            <person name="Grigoriev I.V."/>
        </authorList>
    </citation>
    <scope>NUCLEOTIDE SEQUENCE</scope>
    <source>
        <strain evidence="2">IPT5</strain>
    </source>
</reference>
<name>A0A6A7B435_9PLEO</name>
<dbReference type="InterPro" id="IPR053157">
    <property type="entry name" value="Sterol_Uptake_Regulator"/>
</dbReference>
<dbReference type="PANTHER" id="PTHR47784">
    <property type="entry name" value="STEROL UPTAKE CONTROL PROTEIN 2"/>
    <property type="match status" value="1"/>
</dbReference>
<organism evidence="2 3">
    <name type="scientific">Plenodomus tracheiphilus IPT5</name>
    <dbReference type="NCBI Taxonomy" id="1408161"/>
    <lineage>
        <taxon>Eukaryota</taxon>
        <taxon>Fungi</taxon>
        <taxon>Dikarya</taxon>
        <taxon>Ascomycota</taxon>
        <taxon>Pezizomycotina</taxon>
        <taxon>Dothideomycetes</taxon>
        <taxon>Pleosporomycetidae</taxon>
        <taxon>Pleosporales</taxon>
        <taxon>Pleosporineae</taxon>
        <taxon>Leptosphaeriaceae</taxon>
        <taxon>Plenodomus</taxon>
    </lineage>
</organism>
<evidence type="ECO:0000313" key="2">
    <source>
        <dbReference type="EMBL" id="KAF2849119.1"/>
    </source>
</evidence>
<proteinExistence type="predicted"/>
<keyword evidence="3" id="KW-1185">Reference proteome</keyword>
<dbReference type="InterPro" id="IPR021858">
    <property type="entry name" value="Fun_TF"/>
</dbReference>
<evidence type="ECO:0000313" key="3">
    <source>
        <dbReference type="Proteomes" id="UP000799423"/>
    </source>
</evidence>
<evidence type="ECO:0000256" key="1">
    <source>
        <dbReference type="SAM" id="MobiDB-lite"/>
    </source>
</evidence>
<dbReference type="Pfam" id="PF11951">
    <property type="entry name" value="Fungal_trans_2"/>
    <property type="match status" value="1"/>
</dbReference>